<gene>
    <name evidence="2" type="ORF">S01H4_32272</name>
</gene>
<accession>X1BRX2</accession>
<name>X1BRX2_9ZZZZ</name>
<dbReference type="Gene3D" id="1.10.287.830">
    <property type="entry name" value="putative peptidase helix hairpin domain like"/>
    <property type="match status" value="1"/>
</dbReference>
<feature type="non-terminal residue" evidence="2">
    <location>
        <position position="255"/>
    </location>
</feature>
<comment type="caution">
    <text evidence="2">The sequence shown here is derived from an EMBL/GenBank/DDBJ whole genome shotgun (WGS) entry which is preliminary data.</text>
</comment>
<proteinExistence type="predicted"/>
<protein>
    <recommendedName>
        <fullName evidence="1">Oligopeptidase F N-terminal domain-containing protein</fullName>
    </recommendedName>
</protein>
<evidence type="ECO:0000313" key="2">
    <source>
        <dbReference type="EMBL" id="GAG86938.1"/>
    </source>
</evidence>
<sequence length="255" mass="29925">MTDENRNWDLSFMYNSFDDPKIDEDIKQAEDLIENLTTYRGKIKTAEISAQELLEVIEVSEKIAGLVGKPVSYGMLLFAQETTNEDFKSIYSKMEKKSVEIRNKLLWIELEINAMSNETTEKYLTDPILVNYHHYIEVRRLNKPYVLSEEVEQVLGQKRLVGRDAWANFYNEFTAAFQFDIEIDGEKKKLSTGEIRPLFMDPNPEIREKVFKTYYQKYADNSIAVTHCYNNIWKNFGQNVKLRNYPTVMTAAHIR</sequence>
<dbReference type="Pfam" id="PF08439">
    <property type="entry name" value="Peptidase_M3_N"/>
    <property type="match status" value="1"/>
</dbReference>
<reference evidence="2" key="1">
    <citation type="journal article" date="2014" name="Front. Microbiol.">
        <title>High frequency of phylogenetically diverse reductive dehalogenase-homologous genes in deep subseafloor sedimentary metagenomes.</title>
        <authorList>
            <person name="Kawai M."/>
            <person name="Futagami T."/>
            <person name="Toyoda A."/>
            <person name="Takaki Y."/>
            <person name="Nishi S."/>
            <person name="Hori S."/>
            <person name="Arai W."/>
            <person name="Tsubouchi T."/>
            <person name="Morono Y."/>
            <person name="Uchiyama I."/>
            <person name="Ito T."/>
            <person name="Fujiyama A."/>
            <person name="Inagaki F."/>
            <person name="Takami H."/>
        </authorList>
    </citation>
    <scope>NUCLEOTIDE SEQUENCE</scope>
    <source>
        <strain evidence="2">Expedition CK06-06</strain>
    </source>
</reference>
<dbReference type="SUPFAM" id="SSF55486">
    <property type="entry name" value="Metalloproteases ('zincins'), catalytic domain"/>
    <property type="match status" value="1"/>
</dbReference>
<evidence type="ECO:0000259" key="1">
    <source>
        <dbReference type="Pfam" id="PF08439"/>
    </source>
</evidence>
<dbReference type="Gene3D" id="1.20.140.70">
    <property type="entry name" value="Oligopeptidase f, N-terminal domain"/>
    <property type="match status" value="1"/>
</dbReference>
<organism evidence="2">
    <name type="scientific">marine sediment metagenome</name>
    <dbReference type="NCBI Taxonomy" id="412755"/>
    <lineage>
        <taxon>unclassified sequences</taxon>
        <taxon>metagenomes</taxon>
        <taxon>ecological metagenomes</taxon>
    </lineage>
</organism>
<dbReference type="AlphaFoldDB" id="X1BRX2"/>
<dbReference type="EMBL" id="BART01016848">
    <property type="protein sequence ID" value="GAG86938.1"/>
    <property type="molecule type" value="Genomic_DNA"/>
</dbReference>
<dbReference type="InterPro" id="IPR013647">
    <property type="entry name" value="OligopepF_N_dom"/>
</dbReference>
<feature type="domain" description="Oligopeptidase F N-terminal" evidence="1">
    <location>
        <begin position="111"/>
        <end position="179"/>
    </location>
</feature>